<feature type="transmembrane region" description="Helical" evidence="6">
    <location>
        <begin position="338"/>
        <end position="357"/>
    </location>
</feature>
<dbReference type="AlphaFoldDB" id="A0A933W9W3"/>
<dbReference type="GO" id="GO:0035673">
    <property type="term" value="F:oligopeptide transmembrane transporter activity"/>
    <property type="evidence" value="ECO:0007669"/>
    <property type="project" value="InterPro"/>
</dbReference>
<feature type="transmembrane region" description="Helical" evidence="6">
    <location>
        <begin position="170"/>
        <end position="190"/>
    </location>
</feature>
<evidence type="ECO:0000313" key="7">
    <source>
        <dbReference type="EMBL" id="MBI5171057.1"/>
    </source>
</evidence>
<name>A0A933W9W3_UNCEI</name>
<feature type="transmembrane region" description="Helical" evidence="6">
    <location>
        <begin position="51"/>
        <end position="71"/>
    </location>
</feature>
<dbReference type="Proteomes" id="UP000696931">
    <property type="component" value="Unassembled WGS sequence"/>
</dbReference>
<organism evidence="7 8">
    <name type="scientific">Eiseniibacteriota bacterium</name>
    <dbReference type="NCBI Taxonomy" id="2212470"/>
    <lineage>
        <taxon>Bacteria</taxon>
        <taxon>Candidatus Eiseniibacteriota</taxon>
    </lineage>
</organism>
<reference evidence="7" key="1">
    <citation type="submission" date="2020-07" db="EMBL/GenBank/DDBJ databases">
        <title>Huge and variable diversity of episymbiotic CPR bacteria and DPANN archaea in groundwater ecosystems.</title>
        <authorList>
            <person name="He C.Y."/>
            <person name="Keren R."/>
            <person name="Whittaker M."/>
            <person name="Farag I.F."/>
            <person name="Doudna J."/>
            <person name="Cate J.H.D."/>
            <person name="Banfield J.F."/>
        </authorList>
    </citation>
    <scope>NUCLEOTIDE SEQUENCE</scope>
    <source>
        <strain evidence="7">NC_groundwater_1813_Pr3_B-0.1um_71_17</strain>
    </source>
</reference>
<feature type="transmembrane region" description="Helical" evidence="6">
    <location>
        <begin position="364"/>
        <end position="381"/>
    </location>
</feature>
<feature type="transmembrane region" description="Helical" evidence="6">
    <location>
        <begin position="313"/>
        <end position="332"/>
    </location>
</feature>
<dbReference type="GO" id="GO:0016020">
    <property type="term" value="C:membrane"/>
    <property type="evidence" value="ECO:0007669"/>
    <property type="project" value="UniProtKB-SubCell"/>
</dbReference>
<feature type="transmembrane region" description="Helical" evidence="6">
    <location>
        <begin position="229"/>
        <end position="247"/>
    </location>
</feature>
<comment type="subcellular location">
    <subcellularLocation>
        <location evidence="1">Membrane</location>
        <topology evidence="1">Multi-pass membrane protein</topology>
    </subcellularLocation>
</comment>
<feature type="transmembrane region" description="Helical" evidence="6">
    <location>
        <begin position="21"/>
        <end position="45"/>
    </location>
</feature>
<proteinExistence type="predicted"/>
<accession>A0A933W9W3</accession>
<dbReference type="EMBL" id="JACRIW010000117">
    <property type="protein sequence ID" value="MBI5171057.1"/>
    <property type="molecule type" value="Genomic_DNA"/>
</dbReference>
<evidence type="ECO:0000256" key="6">
    <source>
        <dbReference type="SAM" id="Phobius"/>
    </source>
</evidence>
<keyword evidence="5 6" id="KW-0472">Membrane</keyword>
<feature type="transmembrane region" description="Helical" evidence="6">
    <location>
        <begin position="202"/>
        <end position="222"/>
    </location>
</feature>
<feature type="transmembrane region" description="Helical" evidence="6">
    <location>
        <begin position="387"/>
        <end position="404"/>
    </location>
</feature>
<keyword evidence="2" id="KW-0813">Transport</keyword>
<feature type="transmembrane region" description="Helical" evidence="6">
    <location>
        <begin position="83"/>
        <end position="105"/>
    </location>
</feature>
<feature type="transmembrane region" description="Helical" evidence="6">
    <location>
        <begin position="424"/>
        <end position="446"/>
    </location>
</feature>
<dbReference type="InterPro" id="IPR045035">
    <property type="entry name" value="YSL-like"/>
</dbReference>
<evidence type="ECO:0000256" key="3">
    <source>
        <dbReference type="ARBA" id="ARBA00022692"/>
    </source>
</evidence>
<feature type="transmembrane region" description="Helical" evidence="6">
    <location>
        <begin position="490"/>
        <end position="507"/>
    </location>
</feature>
<evidence type="ECO:0000256" key="5">
    <source>
        <dbReference type="ARBA" id="ARBA00023136"/>
    </source>
</evidence>
<evidence type="ECO:0000313" key="8">
    <source>
        <dbReference type="Proteomes" id="UP000696931"/>
    </source>
</evidence>
<keyword evidence="4 6" id="KW-1133">Transmembrane helix</keyword>
<keyword evidence="3 6" id="KW-0812">Transmembrane</keyword>
<dbReference type="InterPro" id="IPR004813">
    <property type="entry name" value="OPT"/>
</dbReference>
<dbReference type="Pfam" id="PF03169">
    <property type="entry name" value="OPT"/>
    <property type="match status" value="1"/>
</dbReference>
<feature type="transmembrane region" description="Helical" evidence="6">
    <location>
        <begin position="599"/>
        <end position="621"/>
    </location>
</feature>
<protein>
    <submittedName>
        <fullName evidence="7">OPT/YSL family transporter</fullName>
    </submittedName>
</protein>
<comment type="caution">
    <text evidence="7">The sequence shown here is derived from an EMBL/GenBank/DDBJ whole genome shotgun (WGS) entry which is preliminary data.</text>
</comment>
<dbReference type="PANTHER" id="PTHR31645:SF0">
    <property type="entry name" value="OLIGOPEPTIDE TRANSPORTER YGL114W-RELATED"/>
    <property type="match status" value="1"/>
</dbReference>
<evidence type="ECO:0000256" key="1">
    <source>
        <dbReference type="ARBA" id="ARBA00004141"/>
    </source>
</evidence>
<feature type="transmembrane region" description="Helical" evidence="6">
    <location>
        <begin position="111"/>
        <end position="132"/>
    </location>
</feature>
<evidence type="ECO:0000256" key="2">
    <source>
        <dbReference type="ARBA" id="ARBA00022448"/>
    </source>
</evidence>
<feature type="transmembrane region" description="Helical" evidence="6">
    <location>
        <begin position="267"/>
        <end position="292"/>
    </location>
</feature>
<evidence type="ECO:0000256" key="4">
    <source>
        <dbReference type="ARBA" id="ARBA00022989"/>
    </source>
</evidence>
<gene>
    <name evidence="7" type="ORF">HZA61_16345</name>
</gene>
<dbReference type="PANTHER" id="PTHR31645">
    <property type="entry name" value="OLIGOPEPTIDE TRANSPORTER YGL114W-RELATED"/>
    <property type="match status" value="1"/>
</dbReference>
<sequence>MGRLRTMTQPNRFLPRIGSPGYYVLLGAIAIFILGPLGGITAAYMNFSIGFFVGGQVLAGILGSVVTYGYGSEGKHGANYMQTMAASVAGLSGMAVLIQAMTWLGLPEPPIWQMVLYFMCIGMLGVGVGMLYTPILVDRMRLTFPSGYAVANILRALTDKRLLRESIGKLGGGTAAGIGGGLALAAPQVASVLGKLAESTSASVAFFGGTLANFSASTLGAGMIVGARIGIPAIVVGGIGVMLTPWLRTHGWQGDMWLDAHAPFRKIGFIVALGTIMGAAAVDMALIAGSAIKEFGRMKPVEPAEDWKKTDMRFLWSWVAFWAVAVFAMGVFVLHLPALFVGVAIALVFVFLMVNGISLGISDSNPISSAFVLTVFILATIGLKDPVTGLLCASILLISTSVGGDMQQDRSTGWRLGTNRTIQFRFQVIGIAMGAVMSVVLARLFMKAYPVLAVNQLANPGTPGAEKWQAAMTYKFVGALDSLTHPSPKVMVALGLGIGIGLLTEALRKLIKHNDGWKTWVKNTKAGYFTDLALDCVFLPSPYASSFGGFVEFGTSLWFGFGGTFSSLLQTWQGRQAAQRPKPAATEEALPEDMSTMSLVGGGLIAGDSLAALGLGIYGLLQTVVK</sequence>